<name>A0ABV9JJR4_9GAMM</name>
<accession>A0ABV9JJR4</accession>
<proteinExistence type="predicted"/>
<gene>
    <name evidence="2" type="ORF">ACFO3I_04605</name>
</gene>
<sequence length="191" mass="20309">MQSTTRKSVCFAFYPGGFVSPYAYAPYTRALAEAGYISFILKVPLGFALLEIDAADDAKKDSYATVHCSAFVVGGHSVGGVAAVDYVADHPDNGLVSLASYPQDSTSIANSSTIVSSIYGTNDCQTTLADIDESTDNLPATTTYVEITGGNHPQFGWYTDSTTDECAATISHSNQADIFINETLRVLGLFE</sequence>
<dbReference type="EMBL" id="JBHSGB010000005">
    <property type="protein sequence ID" value="MFC4654305.1"/>
    <property type="molecule type" value="Genomic_DNA"/>
</dbReference>
<evidence type="ECO:0000313" key="2">
    <source>
        <dbReference type="EMBL" id="MFC4654305.1"/>
    </source>
</evidence>
<feature type="domain" description="Alpha/beta hydrolase fold-5" evidence="1">
    <location>
        <begin position="12"/>
        <end position="176"/>
    </location>
</feature>
<dbReference type="GO" id="GO:0016787">
    <property type="term" value="F:hydrolase activity"/>
    <property type="evidence" value="ECO:0007669"/>
    <property type="project" value="UniProtKB-KW"/>
</dbReference>
<organism evidence="2 3">
    <name type="scientific">Rheinheimera marina</name>
    <dbReference type="NCBI Taxonomy" id="1774958"/>
    <lineage>
        <taxon>Bacteria</taxon>
        <taxon>Pseudomonadati</taxon>
        <taxon>Pseudomonadota</taxon>
        <taxon>Gammaproteobacteria</taxon>
        <taxon>Chromatiales</taxon>
        <taxon>Chromatiaceae</taxon>
        <taxon>Rheinheimera</taxon>
    </lineage>
</organism>
<dbReference type="Gene3D" id="3.40.50.1820">
    <property type="entry name" value="alpha/beta hydrolase"/>
    <property type="match status" value="1"/>
</dbReference>
<evidence type="ECO:0000313" key="3">
    <source>
        <dbReference type="Proteomes" id="UP001595962"/>
    </source>
</evidence>
<keyword evidence="2" id="KW-0378">Hydrolase</keyword>
<comment type="caution">
    <text evidence="2">The sequence shown here is derived from an EMBL/GenBank/DDBJ whole genome shotgun (WGS) entry which is preliminary data.</text>
</comment>
<dbReference type="Proteomes" id="UP001595962">
    <property type="component" value="Unassembled WGS sequence"/>
</dbReference>
<protein>
    <submittedName>
        <fullName evidence="2">Alpha/beta hydrolase</fullName>
    </submittedName>
</protein>
<evidence type="ECO:0000259" key="1">
    <source>
        <dbReference type="Pfam" id="PF12695"/>
    </source>
</evidence>
<reference evidence="3" key="1">
    <citation type="journal article" date="2019" name="Int. J. Syst. Evol. Microbiol.">
        <title>The Global Catalogue of Microorganisms (GCM) 10K type strain sequencing project: providing services to taxonomists for standard genome sequencing and annotation.</title>
        <authorList>
            <consortium name="The Broad Institute Genomics Platform"/>
            <consortium name="The Broad Institute Genome Sequencing Center for Infectious Disease"/>
            <person name="Wu L."/>
            <person name="Ma J."/>
        </authorList>
    </citation>
    <scope>NUCLEOTIDE SEQUENCE [LARGE SCALE GENOMIC DNA]</scope>
    <source>
        <strain evidence="3">DT28</strain>
    </source>
</reference>
<keyword evidence="3" id="KW-1185">Reference proteome</keyword>
<dbReference type="RefSeq" id="WP_377332133.1">
    <property type="nucleotide sequence ID" value="NZ_JBHSGB010000005.1"/>
</dbReference>
<dbReference type="InterPro" id="IPR029059">
    <property type="entry name" value="AB_hydrolase_5"/>
</dbReference>
<dbReference type="Pfam" id="PF12695">
    <property type="entry name" value="Abhydrolase_5"/>
    <property type="match status" value="1"/>
</dbReference>
<dbReference type="InterPro" id="IPR029058">
    <property type="entry name" value="AB_hydrolase_fold"/>
</dbReference>
<dbReference type="SUPFAM" id="SSF53474">
    <property type="entry name" value="alpha/beta-Hydrolases"/>
    <property type="match status" value="1"/>
</dbReference>